<accession>A0A0L0VV72</accession>
<name>A0A0L0VV72_9BASI</name>
<proteinExistence type="predicted"/>
<dbReference type="EMBL" id="AJIL01000020">
    <property type="protein sequence ID" value="KNF02905.1"/>
    <property type="molecule type" value="Genomic_DNA"/>
</dbReference>
<organism evidence="1 2">
    <name type="scientific">Puccinia striiformis f. sp. tritici PST-78</name>
    <dbReference type="NCBI Taxonomy" id="1165861"/>
    <lineage>
        <taxon>Eukaryota</taxon>
        <taxon>Fungi</taxon>
        <taxon>Dikarya</taxon>
        <taxon>Basidiomycota</taxon>
        <taxon>Pucciniomycotina</taxon>
        <taxon>Pucciniomycetes</taxon>
        <taxon>Pucciniales</taxon>
        <taxon>Pucciniaceae</taxon>
        <taxon>Puccinia</taxon>
    </lineage>
</organism>
<evidence type="ECO:0000313" key="2">
    <source>
        <dbReference type="Proteomes" id="UP000054564"/>
    </source>
</evidence>
<dbReference type="AlphaFoldDB" id="A0A0L0VV72"/>
<keyword evidence="2" id="KW-1185">Reference proteome</keyword>
<protein>
    <submittedName>
        <fullName evidence="1">Uncharacterized protein</fullName>
    </submittedName>
</protein>
<reference evidence="2" key="1">
    <citation type="submission" date="2014-03" db="EMBL/GenBank/DDBJ databases">
        <title>The Genome Sequence of Puccinia striiformis f. sp. tritici PST-78.</title>
        <authorList>
            <consortium name="The Broad Institute Genome Sequencing Platform"/>
            <person name="Cuomo C."/>
            <person name="Hulbert S."/>
            <person name="Chen X."/>
            <person name="Walker B."/>
            <person name="Young S.K."/>
            <person name="Zeng Q."/>
            <person name="Gargeya S."/>
            <person name="Fitzgerald M."/>
            <person name="Haas B."/>
            <person name="Abouelleil A."/>
            <person name="Alvarado L."/>
            <person name="Arachchi H.M."/>
            <person name="Berlin A.M."/>
            <person name="Chapman S.B."/>
            <person name="Goldberg J."/>
            <person name="Griggs A."/>
            <person name="Gujja S."/>
            <person name="Hansen M."/>
            <person name="Howarth C."/>
            <person name="Imamovic A."/>
            <person name="Larimer J."/>
            <person name="McCowan C."/>
            <person name="Montmayeur A."/>
            <person name="Murphy C."/>
            <person name="Neiman D."/>
            <person name="Pearson M."/>
            <person name="Priest M."/>
            <person name="Roberts A."/>
            <person name="Saif S."/>
            <person name="Shea T."/>
            <person name="Sisk P."/>
            <person name="Sykes S."/>
            <person name="Wortman J."/>
            <person name="Nusbaum C."/>
            <person name="Birren B."/>
        </authorList>
    </citation>
    <scope>NUCLEOTIDE SEQUENCE [LARGE SCALE GENOMIC DNA]</scope>
    <source>
        <strain evidence="2">race PST-78</strain>
    </source>
</reference>
<dbReference type="Proteomes" id="UP000054564">
    <property type="component" value="Unassembled WGS sequence"/>
</dbReference>
<sequence length="108" mass="12270">METSSNISFQGPRSLSTFDFSLYYFCRITWTRAPSIRVYVTEESQGFGTGQVHRNPKQKLCALYRQNDDDEVGRTAPMLYVVLMLASLRAGQIPTSHVRTLGSKLLYV</sequence>
<evidence type="ECO:0000313" key="1">
    <source>
        <dbReference type="EMBL" id="KNF02905.1"/>
    </source>
</evidence>
<gene>
    <name evidence="1" type="ORF">PSTG_03852</name>
</gene>
<comment type="caution">
    <text evidence="1">The sequence shown here is derived from an EMBL/GenBank/DDBJ whole genome shotgun (WGS) entry which is preliminary data.</text>
</comment>